<reference evidence="1" key="1">
    <citation type="journal article" date="2014" name="Nat. Commun.">
        <title>The tobacco genome sequence and its comparison with those of tomato and potato.</title>
        <authorList>
            <person name="Sierro N."/>
            <person name="Battey J.N."/>
            <person name="Ouadi S."/>
            <person name="Bakaher N."/>
            <person name="Bovet L."/>
            <person name="Willig A."/>
            <person name="Goepfert S."/>
            <person name="Peitsch M.C."/>
            <person name="Ivanov N.V."/>
        </authorList>
    </citation>
    <scope>NUCLEOTIDE SEQUENCE [LARGE SCALE GENOMIC DNA]</scope>
</reference>
<protein>
    <submittedName>
        <fullName evidence="2">Uncharacterized protein LOC142178168</fullName>
    </submittedName>
</protein>
<sequence>MARLYVKPGRDIKSYSDCPHHYQTAEVLGHTFVDGYAKLANQQLRTEFNNLERQVGQVTSTQNPRSNGTLPSDTEKNPIEQVQAINLRSGKALEEVPPKKYVSKEVFERLVPQSEVEAEKKDDKHRQEIELRPPPPFPQRLQKSKDESKYKRFLDILSQVRVNLPLIEVLQEVPKYAKYLRDIVANKRRLTEFETVALTEECSARIQSKLPPKLKN</sequence>
<dbReference type="RefSeq" id="XP_075103599.1">
    <property type="nucleotide sequence ID" value="XM_075247498.1"/>
</dbReference>
<gene>
    <name evidence="2" type="primary">LOC142178168</name>
</gene>
<accession>A0AC58U2A2</accession>
<reference evidence="2" key="2">
    <citation type="submission" date="2025-08" db="UniProtKB">
        <authorList>
            <consortium name="RefSeq"/>
        </authorList>
    </citation>
    <scope>IDENTIFICATION</scope>
    <source>
        <tissue evidence="2">Leaf</tissue>
    </source>
</reference>
<organism evidence="1 2">
    <name type="scientific">Nicotiana tabacum</name>
    <name type="common">Common tobacco</name>
    <dbReference type="NCBI Taxonomy" id="4097"/>
    <lineage>
        <taxon>Eukaryota</taxon>
        <taxon>Viridiplantae</taxon>
        <taxon>Streptophyta</taxon>
        <taxon>Embryophyta</taxon>
        <taxon>Tracheophyta</taxon>
        <taxon>Spermatophyta</taxon>
        <taxon>Magnoliopsida</taxon>
        <taxon>eudicotyledons</taxon>
        <taxon>Gunneridae</taxon>
        <taxon>Pentapetalae</taxon>
        <taxon>asterids</taxon>
        <taxon>lamiids</taxon>
        <taxon>Solanales</taxon>
        <taxon>Solanaceae</taxon>
        <taxon>Nicotianoideae</taxon>
        <taxon>Nicotianeae</taxon>
        <taxon>Nicotiana</taxon>
    </lineage>
</organism>
<evidence type="ECO:0000313" key="2">
    <source>
        <dbReference type="RefSeq" id="XP_075103599.1"/>
    </source>
</evidence>
<name>A0AC58U2A2_TOBAC</name>
<dbReference type="Proteomes" id="UP000790787">
    <property type="component" value="Chromosome 24"/>
</dbReference>
<keyword evidence="1" id="KW-1185">Reference proteome</keyword>
<proteinExistence type="predicted"/>
<evidence type="ECO:0000313" key="1">
    <source>
        <dbReference type="Proteomes" id="UP000790787"/>
    </source>
</evidence>